<dbReference type="PROSITE" id="PS52050">
    <property type="entry name" value="WYL"/>
    <property type="match status" value="1"/>
</dbReference>
<dbReference type="Pfam" id="PF25583">
    <property type="entry name" value="WCX"/>
    <property type="match status" value="1"/>
</dbReference>
<dbReference type="Proteomes" id="UP000275356">
    <property type="component" value="Unassembled WGS sequence"/>
</dbReference>
<dbReference type="AlphaFoldDB" id="A0A3N2D1B9"/>
<accession>A0A3N2D1B9</accession>
<dbReference type="InterPro" id="IPR026881">
    <property type="entry name" value="WYL_dom"/>
</dbReference>
<dbReference type="EMBL" id="RKHQ01000002">
    <property type="protein sequence ID" value="ROR93557.1"/>
    <property type="molecule type" value="Genomic_DNA"/>
</dbReference>
<protein>
    <submittedName>
        <fullName evidence="3">Transcriptional regulator</fullName>
    </submittedName>
</protein>
<dbReference type="RefSeq" id="WP_148059637.1">
    <property type="nucleotide sequence ID" value="NZ_CALFQU010000035.1"/>
</dbReference>
<feature type="domain" description="WYL" evidence="1">
    <location>
        <begin position="145"/>
        <end position="209"/>
    </location>
</feature>
<keyword evidence="4" id="KW-1185">Reference proteome</keyword>
<feature type="domain" description="WCX" evidence="2">
    <location>
        <begin position="235"/>
        <end position="308"/>
    </location>
</feature>
<dbReference type="PANTHER" id="PTHR34580:SF3">
    <property type="entry name" value="PROTEIN PAFB"/>
    <property type="match status" value="1"/>
</dbReference>
<dbReference type="PANTHER" id="PTHR34580">
    <property type="match status" value="1"/>
</dbReference>
<evidence type="ECO:0000313" key="3">
    <source>
        <dbReference type="EMBL" id="ROR93557.1"/>
    </source>
</evidence>
<evidence type="ECO:0000259" key="1">
    <source>
        <dbReference type="Pfam" id="PF13280"/>
    </source>
</evidence>
<dbReference type="OrthoDB" id="3268930at2"/>
<dbReference type="Pfam" id="PF13280">
    <property type="entry name" value="WYL"/>
    <property type="match status" value="1"/>
</dbReference>
<evidence type="ECO:0000313" key="4">
    <source>
        <dbReference type="Proteomes" id="UP000275356"/>
    </source>
</evidence>
<dbReference type="InterPro" id="IPR051534">
    <property type="entry name" value="CBASS_pafABC_assoc_protein"/>
</dbReference>
<organism evidence="3 4">
    <name type="scientific">Salana multivorans</name>
    <dbReference type="NCBI Taxonomy" id="120377"/>
    <lineage>
        <taxon>Bacteria</taxon>
        <taxon>Bacillati</taxon>
        <taxon>Actinomycetota</taxon>
        <taxon>Actinomycetes</taxon>
        <taxon>Micrococcales</taxon>
        <taxon>Beutenbergiaceae</taxon>
        <taxon>Salana</taxon>
    </lineage>
</organism>
<name>A0A3N2D1B9_9MICO</name>
<sequence length="318" mass="34346">MATVSPAERLFDLVIALRNARAPMSRAQIRSGVNGYHEAENDAAFERMFERDKVALRELGIPLLTITGDAHGDEYGYRIDVSDYDLPPIELTPEEIGVLGAAAQVWDGADLASPARRGLTKLLAVAPASTDPLAGRLRLPTPDEQFDALLAAISQRRLVTFAYRAAHSGATQERVVEPWRLLVSGGAWYLQGYDRVRAGERLFRLSRVAGGVRVLPPDESERQPVGPAYEGRRTRTDAVLLVRPDRATALRLRAASVEPDARPGYDRVVLAPGDLGDLASLVAGYADAVVVLEPPELVDAVRTRLLAVAALDAGDADA</sequence>
<comment type="caution">
    <text evidence="3">The sequence shown here is derived from an EMBL/GenBank/DDBJ whole genome shotgun (WGS) entry which is preliminary data.</text>
</comment>
<dbReference type="InterPro" id="IPR057727">
    <property type="entry name" value="WCX_dom"/>
</dbReference>
<proteinExistence type="predicted"/>
<evidence type="ECO:0000259" key="2">
    <source>
        <dbReference type="Pfam" id="PF25583"/>
    </source>
</evidence>
<gene>
    <name evidence="3" type="ORF">EDD28_2975</name>
</gene>
<reference evidence="3 4" key="1">
    <citation type="submission" date="2018-11" db="EMBL/GenBank/DDBJ databases">
        <title>Sequencing the genomes of 1000 actinobacteria strains.</title>
        <authorList>
            <person name="Klenk H.-P."/>
        </authorList>
    </citation>
    <scope>NUCLEOTIDE SEQUENCE [LARGE SCALE GENOMIC DNA]</scope>
    <source>
        <strain evidence="3 4">DSM 13521</strain>
    </source>
</reference>